<proteinExistence type="predicted"/>
<dbReference type="Proteomes" id="UP000237438">
    <property type="component" value="Unassembled WGS sequence"/>
</dbReference>
<dbReference type="PANTHER" id="PTHR47338">
    <property type="entry name" value="ZN(II)2CYS6 TRANSCRIPTION FACTOR (EUROFUNG)-RELATED"/>
    <property type="match status" value="1"/>
</dbReference>
<keyword evidence="5" id="KW-0539">Nucleus</keyword>
<feature type="region of interest" description="Disordered" evidence="6">
    <location>
        <begin position="49"/>
        <end position="74"/>
    </location>
</feature>
<dbReference type="InterPro" id="IPR001138">
    <property type="entry name" value="Zn2Cys6_DnaBD"/>
</dbReference>
<comment type="subcellular location">
    <subcellularLocation>
        <location evidence="1">Nucleus</location>
    </subcellularLocation>
</comment>
<dbReference type="InterPro" id="IPR036864">
    <property type="entry name" value="Zn2-C6_fun-type_DNA-bd_sf"/>
</dbReference>
<evidence type="ECO:0000256" key="1">
    <source>
        <dbReference type="ARBA" id="ARBA00004123"/>
    </source>
</evidence>
<evidence type="ECO:0000256" key="3">
    <source>
        <dbReference type="ARBA" id="ARBA00023015"/>
    </source>
</evidence>
<evidence type="ECO:0000256" key="6">
    <source>
        <dbReference type="SAM" id="MobiDB-lite"/>
    </source>
</evidence>
<protein>
    <recommendedName>
        <fullName evidence="7">Zn(2)-C6 fungal-type domain-containing protein</fullName>
    </recommendedName>
</protein>
<comment type="caution">
    <text evidence="8">The sequence shown here is derived from an EMBL/GenBank/DDBJ whole genome shotgun (WGS) entry which is preliminary data.</text>
</comment>
<dbReference type="EMBL" id="PEDP01000594">
    <property type="protein sequence ID" value="POS85467.1"/>
    <property type="molecule type" value="Genomic_DNA"/>
</dbReference>
<dbReference type="STRING" id="225359.A0A2S4PTX5"/>
<evidence type="ECO:0000256" key="5">
    <source>
        <dbReference type="ARBA" id="ARBA00023242"/>
    </source>
</evidence>
<evidence type="ECO:0000259" key="7">
    <source>
        <dbReference type="PROSITE" id="PS50048"/>
    </source>
</evidence>
<dbReference type="SUPFAM" id="SSF57701">
    <property type="entry name" value="Zn2/Cys6 DNA-binding domain"/>
    <property type="match status" value="1"/>
</dbReference>
<keyword evidence="3" id="KW-0805">Transcription regulation</keyword>
<gene>
    <name evidence="8" type="ORF">EPUL_005534</name>
</gene>
<keyword evidence="9" id="KW-1185">Reference proteome</keyword>
<dbReference type="Gene3D" id="4.10.240.10">
    <property type="entry name" value="Zn(2)-C6 fungal-type DNA-binding domain"/>
    <property type="match status" value="1"/>
</dbReference>
<dbReference type="OrthoDB" id="5426798at2759"/>
<evidence type="ECO:0000256" key="2">
    <source>
        <dbReference type="ARBA" id="ARBA00022723"/>
    </source>
</evidence>
<dbReference type="PROSITE" id="PS00463">
    <property type="entry name" value="ZN2_CY6_FUNGAL_1"/>
    <property type="match status" value="1"/>
</dbReference>
<dbReference type="AlphaFoldDB" id="A0A2S4PTX5"/>
<feature type="domain" description="Zn(2)-C6 fungal-type" evidence="7">
    <location>
        <begin position="348"/>
        <end position="378"/>
    </location>
</feature>
<name>A0A2S4PTX5_9PEZI</name>
<dbReference type="PROSITE" id="PS50048">
    <property type="entry name" value="ZN2_CY6_FUNGAL_2"/>
    <property type="match status" value="1"/>
</dbReference>
<dbReference type="GO" id="GO:0008270">
    <property type="term" value="F:zinc ion binding"/>
    <property type="evidence" value="ECO:0007669"/>
    <property type="project" value="InterPro"/>
</dbReference>
<dbReference type="Pfam" id="PF00172">
    <property type="entry name" value="Zn_clus"/>
    <property type="match status" value="1"/>
</dbReference>
<keyword evidence="4" id="KW-0804">Transcription</keyword>
<sequence length="381" mass="43721">MARIYSQLALPPLQEQLSLLQTIDDHYTTHRPHYSMSRTYQQPDRLFHHHRNTSRSPSPVLISRNKHPRSSMREDRNEYRVYQEHHQYRESLPSFSSLLNGINQSTNQSIKFDFEARHSTPNLKPSSPNCHFPAVVFESRKRPRTSTHIAKIHSNSQTYSGDYRLANSTNPKISPLQSSPLSFTTQESQSPIHDVRRNMIENQGSQVPYSVGSWSPNSHVSLLDFPGKANPTPLKFDTEKTPSPRHRPEPKRLKVVEYQELSVHTSNYLKSPAAAQDSTNTKNGLGPKIWAGNRFLPQFTHEAYVPGEGTCYFYDDGTRCKSIIDGEVVNKYWGVTKTGKPRKRLAIACMTCREKKIKCDPDYPQCDQCKKFGRTCRFKNA</sequence>
<keyword evidence="2" id="KW-0479">Metal-binding</keyword>
<dbReference type="InterPro" id="IPR050815">
    <property type="entry name" value="TF_fung"/>
</dbReference>
<dbReference type="GO" id="GO:0000981">
    <property type="term" value="F:DNA-binding transcription factor activity, RNA polymerase II-specific"/>
    <property type="evidence" value="ECO:0007669"/>
    <property type="project" value="InterPro"/>
</dbReference>
<evidence type="ECO:0000256" key="4">
    <source>
        <dbReference type="ARBA" id="ARBA00023163"/>
    </source>
</evidence>
<organism evidence="8 9">
    <name type="scientific">Erysiphe pulchra</name>
    <dbReference type="NCBI Taxonomy" id="225359"/>
    <lineage>
        <taxon>Eukaryota</taxon>
        <taxon>Fungi</taxon>
        <taxon>Dikarya</taxon>
        <taxon>Ascomycota</taxon>
        <taxon>Pezizomycotina</taxon>
        <taxon>Leotiomycetes</taxon>
        <taxon>Erysiphales</taxon>
        <taxon>Erysiphaceae</taxon>
        <taxon>Erysiphe</taxon>
    </lineage>
</organism>
<dbReference type="PANTHER" id="PTHR47338:SF11">
    <property type="entry name" value="ZN(II)2CYS6 TRANSCRIPTION FACTOR (EUROFUNG)"/>
    <property type="match status" value="1"/>
</dbReference>
<dbReference type="GO" id="GO:0005634">
    <property type="term" value="C:nucleus"/>
    <property type="evidence" value="ECO:0007669"/>
    <property type="project" value="UniProtKB-SubCell"/>
</dbReference>
<dbReference type="CDD" id="cd00067">
    <property type="entry name" value="GAL4"/>
    <property type="match status" value="1"/>
</dbReference>
<evidence type="ECO:0000313" key="8">
    <source>
        <dbReference type="EMBL" id="POS85467.1"/>
    </source>
</evidence>
<accession>A0A2S4PTX5</accession>
<evidence type="ECO:0000313" key="9">
    <source>
        <dbReference type="Proteomes" id="UP000237438"/>
    </source>
</evidence>
<reference evidence="8 9" key="1">
    <citation type="submission" date="2017-10" db="EMBL/GenBank/DDBJ databases">
        <title>Development of genomic resources for the powdery mildew, Erysiphe pulchra.</title>
        <authorList>
            <person name="Wadl P.A."/>
            <person name="Mack B.M."/>
            <person name="Moore G."/>
            <person name="Beltz S.B."/>
        </authorList>
    </citation>
    <scope>NUCLEOTIDE SEQUENCE [LARGE SCALE GENOMIC DNA]</scope>
    <source>
        <strain evidence="8">Cflorida</strain>
    </source>
</reference>